<reference evidence="1 2" key="1">
    <citation type="submission" date="2018-07" db="EMBL/GenBank/DDBJ databases">
        <authorList>
            <person name="Ye Y."/>
        </authorList>
    </citation>
    <scope>NUCLEOTIDE SEQUENCE [LARGE SCALE GENOMIC DNA]</scope>
    <source>
        <strain evidence="2">H14(2018)</strain>
    </source>
</reference>
<reference evidence="1 2" key="2">
    <citation type="submission" date="2018-08" db="EMBL/GenBank/DDBJ databases">
        <title>Streptomyces kandeliansis sp. nov., an endophytic bacterium isolated from mangrove plant.</title>
        <authorList>
            <person name="Wang R."/>
        </authorList>
    </citation>
    <scope>NUCLEOTIDE SEQUENCE [LARGE SCALE GENOMIC DNA]</scope>
    <source>
        <strain evidence="2">H14(2018)</strain>
    </source>
</reference>
<dbReference type="AlphaFoldDB" id="A0A6N3JV77"/>
<gene>
    <name evidence="1" type="ORF">DVH21_02010</name>
</gene>
<name>A0A6N3JV77_9ACTN</name>
<dbReference type="EMBL" id="CP031263">
    <property type="protein sequence ID" value="AXH88799.1"/>
    <property type="molecule type" value="Genomic_DNA"/>
</dbReference>
<evidence type="ECO:0000313" key="2">
    <source>
        <dbReference type="Proteomes" id="UP000253958"/>
    </source>
</evidence>
<accession>A0A6N3JV77</accession>
<organism evidence="1 2">
    <name type="scientific">Micromonospora aurantiaca</name>
    <name type="common">nom. illeg.</name>
    <dbReference type="NCBI Taxonomy" id="47850"/>
    <lineage>
        <taxon>Bacteria</taxon>
        <taxon>Bacillati</taxon>
        <taxon>Actinomycetota</taxon>
        <taxon>Actinomycetes</taxon>
        <taxon>Micromonosporales</taxon>
        <taxon>Micromonosporaceae</taxon>
        <taxon>Micromonospora</taxon>
    </lineage>
</organism>
<evidence type="ECO:0000313" key="1">
    <source>
        <dbReference type="EMBL" id="AXH88799.1"/>
    </source>
</evidence>
<proteinExistence type="predicted"/>
<protein>
    <submittedName>
        <fullName evidence="1">Uncharacterized protein</fullName>
    </submittedName>
</protein>
<sequence>MVGGGAVMMQPLTAAPRDHLTEAQVRWLIQEVPAIGTQHGCELLDQNLEVIEDISADFGGGSVSRRSYSTVHGSANLIVSRDLDWGTAIVRPYLTLTDGVIEARFNLGAYFPSRPRRTTGRSLPAHAVVGYDVLDRLNDKTGTSYAVEAGTEVLTAVETVLVDRGYTRYILDPAAAGKTLPSAYVSPMDDDKTWLGIVNDLLAIIGYQGVWSDWNGYLRGEPYARPVDRPVEWVYDLAPETSIISPERTYTQDLYAAPNRWVAIRSNDVDGATPVEGNGIFTWENLASGPTSIEARGGRTITKTLRISAADQAALEAQAWLAIDADMRIPQTITHSTGPNPLHWHFDKVTLDDPAAGGLGRWADALATDWTLPLDGGDMSHEWQVLA</sequence>
<dbReference type="Proteomes" id="UP000253958">
    <property type="component" value="Chromosome"/>
</dbReference>